<protein>
    <submittedName>
        <fullName evidence="1">Uncharacterized protein</fullName>
    </submittedName>
</protein>
<sequence length="134" mass="13826">MSEKISVSLAVQVSGGPKISSTQSIAIEAYDSIKVTILGTAQGQADSDKEVEVQPGAVSGQVSFLAITSNRYDSNLTYEVNAIASGVVALDSPHILAGQGAVGLLDPAPTRLFFSSNIAENAEIHILVGRDATP</sequence>
<evidence type="ECO:0000313" key="2">
    <source>
        <dbReference type="Proteomes" id="UP000030652"/>
    </source>
</evidence>
<organism evidence="1 2">
    <name type="scientific">Candidatus Scalindua brodae</name>
    <dbReference type="NCBI Taxonomy" id="237368"/>
    <lineage>
        <taxon>Bacteria</taxon>
        <taxon>Pseudomonadati</taxon>
        <taxon>Planctomycetota</taxon>
        <taxon>Candidatus Brocadiia</taxon>
        <taxon>Candidatus Brocadiales</taxon>
        <taxon>Candidatus Scalinduaceae</taxon>
        <taxon>Candidatus Scalindua</taxon>
    </lineage>
</organism>
<dbReference type="Proteomes" id="UP000030652">
    <property type="component" value="Unassembled WGS sequence"/>
</dbReference>
<reference evidence="1 2" key="1">
    <citation type="submission" date="2014-10" db="EMBL/GenBank/DDBJ databases">
        <title>Draft genome of anammox bacterium scalindua brodae, obtained using differential coverage binning of sequence data from two enrichment reactors.</title>
        <authorList>
            <person name="Speth D.R."/>
            <person name="Russ L."/>
            <person name="Kartal B."/>
            <person name="Op den Camp H.J."/>
            <person name="Dutilh B.E."/>
            <person name="Jetten M.S."/>
        </authorList>
    </citation>
    <scope>NUCLEOTIDE SEQUENCE [LARGE SCALE GENOMIC DNA]</scope>
    <source>
        <strain evidence="1">RU1</strain>
    </source>
</reference>
<gene>
    <name evidence="1" type="ORF">SCABRO_00856</name>
</gene>
<comment type="caution">
    <text evidence="1">The sequence shown here is derived from an EMBL/GenBank/DDBJ whole genome shotgun (WGS) entry which is preliminary data.</text>
</comment>
<dbReference type="EMBL" id="JRYO01000058">
    <property type="protein sequence ID" value="KHE93430.1"/>
    <property type="molecule type" value="Genomic_DNA"/>
</dbReference>
<accession>A0A0B0ERY1</accession>
<name>A0A0B0ERY1_9BACT</name>
<dbReference type="eggNOG" id="ENOG50333IY">
    <property type="taxonomic scope" value="Bacteria"/>
</dbReference>
<proteinExistence type="predicted"/>
<dbReference type="AlphaFoldDB" id="A0A0B0ERY1"/>
<evidence type="ECO:0000313" key="1">
    <source>
        <dbReference type="EMBL" id="KHE93430.1"/>
    </source>
</evidence>